<dbReference type="GO" id="GO:0008270">
    <property type="term" value="F:zinc ion binding"/>
    <property type="evidence" value="ECO:0007669"/>
    <property type="project" value="InterPro"/>
</dbReference>
<keyword evidence="2" id="KW-0378">Hydrolase</keyword>
<dbReference type="RefSeq" id="WP_064464541.1">
    <property type="nucleotide sequence ID" value="NZ_CP017080.1"/>
</dbReference>
<accession>A0A1B3XME7</accession>
<proteinExistence type="inferred from homology"/>
<dbReference type="PANTHER" id="PTHR10819:SF3">
    <property type="entry name" value="PHOSPHOTRIESTERASE-RELATED PROTEIN"/>
    <property type="match status" value="1"/>
</dbReference>
<organism evidence="4 5">
    <name type="scientific">Peribacillus muralis</name>
    <dbReference type="NCBI Taxonomy" id="264697"/>
    <lineage>
        <taxon>Bacteria</taxon>
        <taxon>Bacillati</taxon>
        <taxon>Bacillota</taxon>
        <taxon>Bacilli</taxon>
        <taxon>Bacillales</taxon>
        <taxon>Bacillaceae</taxon>
        <taxon>Peribacillus</taxon>
    </lineage>
</organism>
<protein>
    <submittedName>
        <fullName evidence="4">Aryldialkylphosphatase</fullName>
    </submittedName>
</protein>
<evidence type="ECO:0000256" key="3">
    <source>
        <dbReference type="PROSITE-ProRule" id="PRU00679"/>
    </source>
</evidence>
<dbReference type="OrthoDB" id="105927at2"/>
<keyword evidence="1" id="KW-0479">Metal-binding</keyword>
<keyword evidence="5" id="KW-1185">Reference proteome</keyword>
<dbReference type="PANTHER" id="PTHR10819">
    <property type="entry name" value="PHOSPHOTRIESTERASE-RELATED"/>
    <property type="match status" value="1"/>
</dbReference>
<dbReference type="Pfam" id="PF02126">
    <property type="entry name" value="PTE"/>
    <property type="match status" value="1"/>
</dbReference>
<comment type="similarity">
    <text evidence="3">Belongs to the metallo-dependent hydrolases superfamily. Phosphotriesterase family.</text>
</comment>
<sequence length="346" mass="37593">MAENREQKSTGIVRTVLGPVPAQELGVVLIHESLLSVTPGAEYAPEIDMDKSKIFDILQRKLIDFRRNGGRTIVDHSGMFHGRDVKLYETLSKTTGVHIVASTGLGPEGMLSGYFTTPQTHPPTPWPAEQFAGLFIKEVIEGIVVPRVERSGPAGIVTSIATQSGIVEIEENLFRGCAQTALATGVPVSLQYGANALNDLEVALSEGIETHRVIIGGLDRLDAVKRKEAFAIAERGAYVALDHVGWSTPEGYINDMERARLIAELFEKGLGERVLISTNAVGCAKGHETKDIDYNYLLTKFVPFLHEAGMLNEEIRILLEDNPQRVLAGDATAVVKKETAVGAKQK</sequence>
<dbReference type="PROSITE" id="PS51347">
    <property type="entry name" value="PHOSPHOTRIESTERASE_2"/>
    <property type="match status" value="1"/>
</dbReference>
<evidence type="ECO:0000313" key="5">
    <source>
        <dbReference type="Proteomes" id="UP000077926"/>
    </source>
</evidence>
<comment type="caution">
    <text evidence="3">Lacks conserved residue(s) required for the propagation of feature annotation.</text>
</comment>
<dbReference type="KEGG" id="bmur:ABE28_008490"/>
<evidence type="ECO:0000313" key="4">
    <source>
        <dbReference type="EMBL" id="AOH54390.1"/>
    </source>
</evidence>
<dbReference type="Gene3D" id="3.20.20.140">
    <property type="entry name" value="Metal-dependent hydrolases"/>
    <property type="match status" value="1"/>
</dbReference>
<dbReference type="InterPro" id="IPR032466">
    <property type="entry name" value="Metal_Hydrolase"/>
</dbReference>
<dbReference type="GO" id="GO:0016787">
    <property type="term" value="F:hydrolase activity"/>
    <property type="evidence" value="ECO:0007669"/>
    <property type="project" value="UniProtKB-KW"/>
</dbReference>
<reference evidence="4 5" key="1">
    <citation type="submission" date="2016-08" db="EMBL/GenBank/DDBJ databases">
        <title>Complete genome sequence of Bacillus muralis G25-68, a strain with toxicity to nematodes.</title>
        <authorList>
            <person name="Zheng Z."/>
        </authorList>
    </citation>
    <scope>NUCLEOTIDE SEQUENCE [LARGE SCALE GENOMIC DNA]</scope>
    <source>
        <strain evidence="4 5">G25-68</strain>
    </source>
</reference>
<dbReference type="STRING" id="264697.ABE28_008490"/>
<dbReference type="AlphaFoldDB" id="A0A1B3XME7"/>
<dbReference type="SUPFAM" id="SSF51556">
    <property type="entry name" value="Metallo-dependent hydrolases"/>
    <property type="match status" value="1"/>
</dbReference>
<evidence type="ECO:0000256" key="1">
    <source>
        <dbReference type="ARBA" id="ARBA00022723"/>
    </source>
</evidence>
<gene>
    <name evidence="4" type="ORF">ABE28_008490</name>
</gene>
<dbReference type="InterPro" id="IPR001559">
    <property type="entry name" value="Phosphotriesterase"/>
</dbReference>
<name>A0A1B3XME7_9BACI</name>
<dbReference type="Proteomes" id="UP000077926">
    <property type="component" value="Chromosome"/>
</dbReference>
<dbReference type="EMBL" id="CP017080">
    <property type="protein sequence ID" value="AOH54390.1"/>
    <property type="molecule type" value="Genomic_DNA"/>
</dbReference>
<evidence type="ECO:0000256" key="2">
    <source>
        <dbReference type="ARBA" id="ARBA00022801"/>
    </source>
</evidence>